<proteinExistence type="predicted"/>
<dbReference type="EMBL" id="BMJA01000002">
    <property type="protein sequence ID" value="GGA40864.1"/>
    <property type="molecule type" value="Genomic_DNA"/>
</dbReference>
<comment type="caution">
    <text evidence="1">The sequence shown here is derived from an EMBL/GenBank/DDBJ whole genome shotgun (WGS) entry which is preliminary data.</text>
</comment>
<dbReference type="RefSeq" id="WP_188795512.1">
    <property type="nucleotide sequence ID" value="NZ_BMJA01000002.1"/>
</dbReference>
<evidence type="ECO:0000313" key="2">
    <source>
        <dbReference type="Proteomes" id="UP000620046"/>
    </source>
</evidence>
<reference evidence="2" key="1">
    <citation type="journal article" date="2019" name="Int. J. Syst. Evol. Microbiol.">
        <title>The Global Catalogue of Microorganisms (GCM) 10K type strain sequencing project: providing services to taxonomists for standard genome sequencing and annotation.</title>
        <authorList>
            <consortium name="The Broad Institute Genomics Platform"/>
            <consortium name="The Broad Institute Genome Sequencing Center for Infectious Disease"/>
            <person name="Wu L."/>
            <person name="Ma J."/>
        </authorList>
    </citation>
    <scope>NUCLEOTIDE SEQUENCE [LARGE SCALE GENOMIC DNA]</scope>
    <source>
        <strain evidence="2">CGMCC 1.15439</strain>
    </source>
</reference>
<name>A0ABQ1GC88_9GAMM</name>
<gene>
    <name evidence="1" type="ORF">GCM10010981_32610</name>
</gene>
<sequence length="244" mass="26081">MRNIVLAAAITCAISGCSSSDDAPQAQPTYSGAPTVKALPFSVETAYESGLYQGNLKVANIGVGVNGGSTKEWTATAIAIAQKIGGDGIDSVEVSVRRNDIHEKQGVRFREVAHAYYSPNTQRDIWSRGKPWQILQAEPSALSTQQDVDLYEEYDALENSYEKKGMDPDAADNKAGAVLEKKYHLPANWSLPSGNDMNPEVPRDSMNVDDSAAASNIAALNTCLRADSGPNLVHCDSGSTDTTQ</sequence>
<keyword evidence="2" id="KW-1185">Reference proteome</keyword>
<organism evidence="1 2">
    <name type="scientific">Dyella nitratireducens</name>
    <dbReference type="NCBI Taxonomy" id="1849580"/>
    <lineage>
        <taxon>Bacteria</taxon>
        <taxon>Pseudomonadati</taxon>
        <taxon>Pseudomonadota</taxon>
        <taxon>Gammaproteobacteria</taxon>
        <taxon>Lysobacterales</taxon>
        <taxon>Rhodanobacteraceae</taxon>
        <taxon>Dyella</taxon>
    </lineage>
</organism>
<dbReference type="PROSITE" id="PS51257">
    <property type="entry name" value="PROKAR_LIPOPROTEIN"/>
    <property type="match status" value="1"/>
</dbReference>
<evidence type="ECO:0000313" key="1">
    <source>
        <dbReference type="EMBL" id="GGA40864.1"/>
    </source>
</evidence>
<accession>A0ABQ1GC88</accession>
<protein>
    <submittedName>
        <fullName evidence="1">Uncharacterized protein</fullName>
    </submittedName>
</protein>
<dbReference type="Proteomes" id="UP000620046">
    <property type="component" value="Unassembled WGS sequence"/>
</dbReference>